<proteinExistence type="predicted"/>
<dbReference type="EnsemblMetazoa" id="G24018.2">
    <property type="protein sequence ID" value="G24018.2:cds"/>
    <property type="gene ID" value="G24018"/>
</dbReference>
<feature type="signal peptide" evidence="2">
    <location>
        <begin position="1"/>
        <end position="20"/>
    </location>
</feature>
<keyword evidence="4" id="KW-1185">Reference proteome</keyword>
<dbReference type="AlphaFoldDB" id="A0A8W8KIA0"/>
<name>A0A8W8KIA0_MAGGI</name>
<sequence>MYSSVTVILMSLLIPELVRGWCQFIPQETLAIPGKKMSLDCLYKDSIRVPYRQSYRDEKTCQDCSCSDSGLQCCGFGNNAGVFHVEGCIEKKDGCYSTYVDANDPTKPCPSTQTTTQAPPVHNEQVPDNQVYRNPFASKGQDSRYNPFNSPNSLYNFNLNEKPSEDKAERQRQYEFLLSLLQYYMINGS</sequence>
<dbReference type="OrthoDB" id="6129449at2759"/>
<evidence type="ECO:0000256" key="1">
    <source>
        <dbReference type="SAM" id="MobiDB-lite"/>
    </source>
</evidence>
<dbReference type="Proteomes" id="UP000005408">
    <property type="component" value="Unassembled WGS sequence"/>
</dbReference>
<feature type="region of interest" description="Disordered" evidence="1">
    <location>
        <begin position="108"/>
        <end position="127"/>
    </location>
</feature>
<reference evidence="3" key="1">
    <citation type="submission" date="2022-08" db="UniProtKB">
        <authorList>
            <consortium name="EnsemblMetazoa"/>
        </authorList>
    </citation>
    <scope>IDENTIFICATION</scope>
    <source>
        <strain evidence="3">05x7-T-G4-1.051#20</strain>
    </source>
</reference>
<evidence type="ECO:0008006" key="5">
    <source>
        <dbReference type="Google" id="ProtNLM"/>
    </source>
</evidence>
<dbReference type="Gene3D" id="2.60.40.1900">
    <property type="entry name" value="Beta-microseminoprotein (PSP94) domain"/>
    <property type="match status" value="1"/>
</dbReference>
<evidence type="ECO:0000256" key="2">
    <source>
        <dbReference type="SAM" id="SignalP"/>
    </source>
</evidence>
<evidence type="ECO:0000313" key="4">
    <source>
        <dbReference type="Proteomes" id="UP000005408"/>
    </source>
</evidence>
<dbReference type="OMA" id="DHETCED"/>
<accession>A0A8W8KIA0</accession>
<protein>
    <recommendedName>
        <fullName evidence="5">Beta-microseminoprotein</fullName>
    </recommendedName>
</protein>
<keyword evidence="2" id="KW-0732">Signal</keyword>
<organism evidence="3 4">
    <name type="scientific">Magallana gigas</name>
    <name type="common">Pacific oyster</name>
    <name type="synonym">Crassostrea gigas</name>
    <dbReference type="NCBI Taxonomy" id="29159"/>
    <lineage>
        <taxon>Eukaryota</taxon>
        <taxon>Metazoa</taxon>
        <taxon>Spiralia</taxon>
        <taxon>Lophotrochozoa</taxon>
        <taxon>Mollusca</taxon>
        <taxon>Bivalvia</taxon>
        <taxon>Autobranchia</taxon>
        <taxon>Pteriomorphia</taxon>
        <taxon>Ostreida</taxon>
        <taxon>Ostreoidea</taxon>
        <taxon>Ostreidae</taxon>
        <taxon>Magallana</taxon>
    </lineage>
</organism>
<feature type="chain" id="PRO_5036486207" description="Beta-microseminoprotein" evidence="2">
    <location>
        <begin position="21"/>
        <end position="189"/>
    </location>
</feature>
<feature type="compositionally biased region" description="Polar residues" evidence="1">
    <location>
        <begin position="109"/>
        <end position="118"/>
    </location>
</feature>
<evidence type="ECO:0000313" key="3">
    <source>
        <dbReference type="EnsemblMetazoa" id="G24018.2:cds"/>
    </source>
</evidence>